<dbReference type="CDD" id="cd09917">
    <property type="entry name" value="F-box_SF"/>
    <property type="match status" value="1"/>
</dbReference>
<name>C7YVR4_FUSV7</name>
<dbReference type="SMART" id="SM00256">
    <property type="entry name" value="FBOX"/>
    <property type="match status" value="1"/>
</dbReference>
<dbReference type="PROSITE" id="PS50181">
    <property type="entry name" value="FBOX"/>
    <property type="match status" value="1"/>
</dbReference>
<organism evidence="3 4">
    <name type="scientific">Fusarium vanettenii (strain ATCC MYA-4622 / CBS 123669 / FGSC 9596 / NRRL 45880 / 77-13-4)</name>
    <name type="common">Fusarium solani subsp. pisi</name>
    <dbReference type="NCBI Taxonomy" id="660122"/>
    <lineage>
        <taxon>Eukaryota</taxon>
        <taxon>Fungi</taxon>
        <taxon>Dikarya</taxon>
        <taxon>Ascomycota</taxon>
        <taxon>Pezizomycotina</taxon>
        <taxon>Sordariomycetes</taxon>
        <taxon>Hypocreomycetidae</taxon>
        <taxon>Hypocreales</taxon>
        <taxon>Nectriaceae</taxon>
        <taxon>Fusarium</taxon>
        <taxon>Fusarium solani species complex</taxon>
        <taxon>Fusarium vanettenii</taxon>
    </lineage>
</organism>
<dbReference type="InterPro" id="IPR036047">
    <property type="entry name" value="F-box-like_dom_sf"/>
</dbReference>
<dbReference type="RefSeq" id="XP_003049756.1">
    <property type="nucleotide sequence ID" value="XM_003049710.1"/>
</dbReference>
<gene>
    <name evidence="3" type="ORF">NECHADRAFT_89611</name>
</gene>
<feature type="compositionally biased region" description="Basic and acidic residues" evidence="1">
    <location>
        <begin position="150"/>
        <end position="162"/>
    </location>
</feature>
<dbReference type="InParanoid" id="C7YVR4"/>
<sequence length="933" mass="105188">MPNESVTLDPAAVTYSAGLFEFVPVIRDILRTRYCVPGSVFLVEGLERVSVSRSGRWQAVRLLLGDGAICIQALLGANMHRFVQTGEVALGAYIRCEAFHAKWQNIEDRTMVTLVVEDIVTVGWNESYRVLGQDQEPVTQPYPATSEQPQESKDVQPEESKATAKPSSLRAEDSVFHDDDEEATEEAFEAFETLAYPTKPKPQQKPQQPIALPRDWHDPQTPLKLTTLRSIPHLPYKQNWSCNVLAIVASLSEVEPSNLPPHRQRTARLVDPSTSKQVHLTIFLDPEEFNPRVGSAVLLVGVKNHRFDGGSLKKYESDRKNGRWWFEDPSELGWCDMKDAINNNQFSHDFCHAISTMQITTDQPDQRPPTSPTHDRTKKQAIDDFLADLSPWDILYLRGRIRDATIVLSGLQDLPPELICLILSYLSVQDFWACRLVCKAWAMAWAQDSVLARACRNFFPGLLETYPTTPGRQLFSMAVKKRKKWQRPFSKYTWMRWNQGVSGIFRESTPPPQLGPVPVDSWYPSLYAKEKLAWQPRLDRVIVDDLRTRERHRFLPPGGALAGIQFRLVCISDQLLVMREANQPNRKIFIANLATKEWKTISLPGPFATAHTEGKTVGFGTSTGQIVAFTWGEKTTQLDLTKVQTCPPGSERLFGGVANVLPHPTQDNVVFGVWACSRKIASFKQISFVVVKFEDGQPVWWATEDIPNPRRHANKDCNQESYLGLSFACRKSDNCGSFALGIYRSQNQVQTLPSICYRCLPATRVGDWGAVCFNVLTQTFKHYEYRSSRPDLLWIGSPQPHLTTGRELLFVDAHLWNEDLLLAASTADGNMRIDLHLQTIHAVGSGFSGEPRWAPIRLRDSVHAARTRIFQDDDFVVVPTIGGVVMFEPSDSPSEGRPPLDRWKSEILILIKDDPAPESPSARASLLRLANNQ</sequence>
<dbReference type="STRING" id="660122.C7YVR4"/>
<proteinExistence type="predicted"/>
<dbReference type="VEuPathDB" id="FungiDB:NECHADRAFT_89611"/>
<feature type="region of interest" description="Disordered" evidence="1">
    <location>
        <begin position="137"/>
        <end position="218"/>
    </location>
</feature>
<dbReference type="InterPro" id="IPR001810">
    <property type="entry name" value="F-box_dom"/>
</dbReference>
<dbReference type="GeneID" id="9677331"/>
<dbReference type="Pfam" id="PF12937">
    <property type="entry name" value="F-box-like"/>
    <property type="match status" value="1"/>
</dbReference>
<evidence type="ECO:0000259" key="2">
    <source>
        <dbReference type="PROSITE" id="PS50181"/>
    </source>
</evidence>
<reference evidence="3 4" key="1">
    <citation type="journal article" date="2009" name="PLoS Genet.">
        <title>The genome of Nectria haematococca: contribution of supernumerary chromosomes to gene expansion.</title>
        <authorList>
            <person name="Coleman J.J."/>
            <person name="Rounsley S.D."/>
            <person name="Rodriguez-Carres M."/>
            <person name="Kuo A."/>
            <person name="Wasmann C.C."/>
            <person name="Grimwood J."/>
            <person name="Schmutz J."/>
            <person name="Taga M."/>
            <person name="White G.J."/>
            <person name="Zhou S."/>
            <person name="Schwartz D.C."/>
            <person name="Freitag M."/>
            <person name="Ma L.J."/>
            <person name="Danchin E.G."/>
            <person name="Henrissat B."/>
            <person name="Coutinho P.M."/>
            <person name="Nelson D.R."/>
            <person name="Straney D."/>
            <person name="Napoli C.A."/>
            <person name="Barker B.M."/>
            <person name="Gribskov M."/>
            <person name="Rep M."/>
            <person name="Kroken S."/>
            <person name="Molnar I."/>
            <person name="Rensing C."/>
            <person name="Kennell J.C."/>
            <person name="Zamora J."/>
            <person name="Farman M.L."/>
            <person name="Selker E.U."/>
            <person name="Salamov A."/>
            <person name="Shapiro H."/>
            <person name="Pangilinan J."/>
            <person name="Lindquist E."/>
            <person name="Lamers C."/>
            <person name="Grigoriev I.V."/>
            <person name="Geiser D.M."/>
            <person name="Covert S.F."/>
            <person name="Temporini E."/>
            <person name="Vanetten H.D."/>
        </authorList>
    </citation>
    <scope>NUCLEOTIDE SEQUENCE [LARGE SCALE GENOMIC DNA]</scope>
    <source>
        <strain evidence="4">ATCC MYA-4622 / CBS 123669 / FGSC 9596 / NRRL 45880 / 77-13-4</strain>
    </source>
</reference>
<dbReference type="EMBL" id="GG698901">
    <property type="protein sequence ID" value="EEU44043.1"/>
    <property type="molecule type" value="Genomic_DNA"/>
</dbReference>
<dbReference type="KEGG" id="nhe:NECHADRAFT_89611"/>
<accession>C7YVR4</accession>
<dbReference type="AlphaFoldDB" id="C7YVR4"/>
<dbReference type="OrthoDB" id="1918685at2759"/>
<feature type="compositionally biased region" description="Polar residues" evidence="1">
    <location>
        <begin position="137"/>
        <end position="149"/>
    </location>
</feature>
<feature type="domain" description="F-box" evidence="2">
    <location>
        <begin position="408"/>
        <end position="454"/>
    </location>
</feature>
<dbReference type="Proteomes" id="UP000005206">
    <property type="component" value="Chromosome 1"/>
</dbReference>
<feature type="region of interest" description="Disordered" evidence="1">
    <location>
        <begin position="914"/>
        <end position="933"/>
    </location>
</feature>
<feature type="compositionally biased region" description="Acidic residues" evidence="1">
    <location>
        <begin position="178"/>
        <end position="189"/>
    </location>
</feature>
<dbReference type="SUPFAM" id="SSF81383">
    <property type="entry name" value="F-box domain"/>
    <property type="match status" value="1"/>
</dbReference>
<dbReference type="Gene3D" id="1.20.1280.50">
    <property type="match status" value="1"/>
</dbReference>
<dbReference type="HOGENOM" id="CLU_352553_0_0_1"/>
<evidence type="ECO:0000313" key="3">
    <source>
        <dbReference type="EMBL" id="EEU44043.1"/>
    </source>
</evidence>
<dbReference type="OMA" id="MWRRHER"/>
<keyword evidence="4" id="KW-1185">Reference proteome</keyword>
<dbReference type="eggNOG" id="ENOG502SGAA">
    <property type="taxonomic scope" value="Eukaryota"/>
</dbReference>
<evidence type="ECO:0000256" key="1">
    <source>
        <dbReference type="SAM" id="MobiDB-lite"/>
    </source>
</evidence>
<evidence type="ECO:0000313" key="4">
    <source>
        <dbReference type="Proteomes" id="UP000005206"/>
    </source>
</evidence>
<protein>
    <recommendedName>
        <fullName evidence="2">F-box domain-containing protein</fullName>
    </recommendedName>
</protein>